<sequence length="93" mass="10248">MSEQTATASAKIINKLGLHIRPSRHFSSLVRSWDAIVTVRNQDRMAAGDSQLDLLMLLANEGTVLEISATGPQAREAVDSLVKLIEDRFGERE</sequence>
<dbReference type="PANTHER" id="PTHR33705">
    <property type="entry name" value="PHOSPHOCARRIER PROTEIN HPR"/>
    <property type="match status" value="1"/>
</dbReference>
<feature type="domain" description="HPr" evidence="4">
    <location>
        <begin position="5"/>
        <end position="92"/>
    </location>
</feature>
<dbReference type="GO" id="GO:0005737">
    <property type="term" value="C:cytoplasm"/>
    <property type="evidence" value="ECO:0007669"/>
    <property type="project" value="UniProtKB-SubCell"/>
</dbReference>
<keyword evidence="2" id="KW-0963">Cytoplasm</keyword>
<dbReference type="EMBL" id="UOEH01000463">
    <property type="protein sequence ID" value="VAW05225.1"/>
    <property type="molecule type" value="Genomic_DNA"/>
</dbReference>
<name>A0A3B0SH48_9ZZZZ</name>
<dbReference type="InterPro" id="IPR000032">
    <property type="entry name" value="HPr-like"/>
</dbReference>
<protein>
    <recommendedName>
        <fullName evidence="4">HPr domain-containing protein</fullName>
    </recommendedName>
</protein>
<dbReference type="InterPro" id="IPR050399">
    <property type="entry name" value="HPr"/>
</dbReference>
<gene>
    <name evidence="5" type="ORF">MNBD_ALPHA05-1723</name>
</gene>
<dbReference type="NCBIfam" id="TIGR01003">
    <property type="entry name" value="PTS_HPr_family"/>
    <property type="match status" value="1"/>
</dbReference>
<evidence type="ECO:0000259" key="4">
    <source>
        <dbReference type="PROSITE" id="PS51350"/>
    </source>
</evidence>
<dbReference type="Gene3D" id="3.30.1340.10">
    <property type="entry name" value="HPr-like"/>
    <property type="match status" value="1"/>
</dbReference>
<dbReference type="AlphaFoldDB" id="A0A3B0SH48"/>
<evidence type="ECO:0000256" key="1">
    <source>
        <dbReference type="ARBA" id="ARBA00004496"/>
    </source>
</evidence>
<dbReference type="PROSITE" id="PS51350">
    <property type="entry name" value="PTS_HPR_DOM"/>
    <property type="match status" value="1"/>
</dbReference>
<dbReference type="Pfam" id="PF00381">
    <property type="entry name" value="PTS-HPr"/>
    <property type="match status" value="1"/>
</dbReference>
<dbReference type="InterPro" id="IPR035895">
    <property type="entry name" value="HPr-like_sf"/>
</dbReference>
<dbReference type="PANTHER" id="PTHR33705:SF2">
    <property type="entry name" value="PHOSPHOCARRIER PROTEIN NPR"/>
    <property type="match status" value="1"/>
</dbReference>
<reference evidence="5" key="1">
    <citation type="submission" date="2018-06" db="EMBL/GenBank/DDBJ databases">
        <authorList>
            <person name="Zhirakovskaya E."/>
        </authorList>
    </citation>
    <scope>NUCLEOTIDE SEQUENCE</scope>
</reference>
<proteinExistence type="predicted"/>
<comment type="subcellular location">
    <subcellularLocation>
        <location evidence="1">Cytoplasm</location>
    </subcellularLocation>
</comment>
<evidence type="ECO:0000256" key="2">
    <source>
        <dbReference type="ARBA" id="ARBA00022490"/>
    </source>
</evidence>
<dbReference type="GO" id="GO:0009401">
    <property type="term" value="P:phosphoenolpyruvate-dependent sugar phosphotransferase system"/>
    <property type="evidence" value="ECO:0007669"/>
    <property type="project" value="UniProtKB-KW"/>
</dbReference>
<organism evidence="5">
    <name type="scientific">hydrothermal vent metagenome</name>
    <dbReference type="NCBI Taxonomy" id="652676"/>
    <lineage>
        <taxon>unclassified sequences</taxon>
        <taxon>metagenomes</taxon>
        <taxon>ecological metagenomes</taxon>
    </lineage>
</organism>
<dbReference type="SUPFAM" id="SSF55594">
    <property type="entry name" value="HPr-like"/>
    <property type="match status" value="1"/>
</dbReference>
<evidence type="ECO:0000313" key="5">
    <source>
        <dbReference type="EMBL" id="VAW05225.1"/>
    </source>
</evidence>
<accession>A0A3B0SH48</accession>
<keyword evidence="3" id="KW-0598">Phosphotransferase system</keyword>
<evidence type="ECO:0000256" key="3">
    <source>
        <dbReference type="ARBA" id="ARBA00022683"/>
    </source>
</evidence>